<comment type="caution">
    <text evidence="7">The sequence shown here is derived from an EMBL/GenBank/DDBJ whole genome shotgun (WGS) entry which is preliminary data.</text>
</comment>
<comment type="subcellular location">
    <subcellularLocation>
        <location evidence="1">Cell envelope</location>
    </subcellularLocation>
</comment>
<sequence length="511" mass="56167">MSTTAMQKKMCLFVLLVFALTALAGCGGKPASAPANTTLKVGWDFEMPIADPVKSGYFLVRSGIMETLVAVDFDGRLVPGLALEWQAIDATAWKFTLRPNVKFHDGSLMTAKSVKLAVERFAETAKTIPLDSIEIVSDHEILIKTRKPVVALPAYLATPESSIYGEKAMVDGKFTSLIGTGPYKFVQVAQDKSIVTEGFAEYWKGAPHIKQVINRHYPDAQTRFMALQSGEVDFIRNVLPANAKLLQGNAGYQVAVSPVGRVRVIYFNTEQAGLADHEVRLAISHALDREAIVKDVLGGYSKAAAGMFPENLPWGNPAIKAGEHSVATARALLDKAGWVDNGSGIREKQGKKLEFNLITYSSRPELPDIALVVQAQLAAVGIKLNIQVADIGVAEKAMVSKNFDMVLVARGLAFTPDPSIAFEDFRSTSMSKYRPNYVNKELDSLLEGALRETDPAKRQADYYQAQEIIDKEIPAIFLNYYVHVDAYKKTLRNFRIHPTEAHVLTSDLQFQ</sequence>
<evidence type="ECO:0000259" key="6">
    <source>
        <dbReference type="Pfam" id="PF00496"/>
    </source>
</evidence>
<dbReference type="CDD" id="cd08490">
    <property type="entry name" value="PBP2_NikA_DppA_OppA_like_3"/>
    <property type="match status" value="1"/>
</dbReference>
<accession>A0ABM9W810</accession>
<keyword evidence="3" id="KW-0813">Transport</keyword>
<dbReference type="InterPro" id="IPR039424">
    <property type="entry name" value="SBP_5"/>
</dbReference>
<dbReference type="PANTHER" id="PTHR30290">
    <property type="entry name" value="PERIPLASMIC BINDING COMPONENT OF ABC TRANSPORTER"/>
    <property type="match status" value="1"/>
</dbReference>
<dbReference type="InterPro" id="IPR030678">
    <property type="entry name" value="Peptide/Ni-bd"/>
</dbReference>
<dbReference type="SUPFAM" id="SSF53850">
    <property type="entry name" value="Periplasmic binding protein-like II"/>
    <property type="match status" value="1"/>
</dbReference>
<name>A0ABM9W810_9FIRM</name>
<feature type="signal peptide" evidence="5">
    <location>
        <begin position="1"/>
        <end position="24"/>
    </location>
</feature>
<dbReference type="PIRSF" id="PIRSF002741">
    <property type="entry name" value="MppA"/>
    <property type="match status" value="1"/>
</dbReference>
<organism evidence="7 8">
    <name type="scientific">Sporomusa sphaeroides DSM 2875</name>
    <dbReference type="NCBI Taxonomy" id="1337886"/>
    <lineage>
        <taxon>Bacteria</taxon>
        <taxon>Bacillati</taxon>
        <taxon>Bacillota</taxon>
        <taxon>Negativicutes</taxon>
        <taxon>Selenomonadales</taxon>
        <taxon>Sporomusaceae</taxon>
        <taxon>Sporomusa</taxon>
    </lineage>
</organism>
<dbReference type="RefSeq" id="WP_075757863.1">
    <property type="nucleotide sequence ID" value="NZ_CP146991.1"/>
</dbReference>
<dbReference type="Pfam" id="PF00496">
    <property type="entry name" value="SBP_bac_5"/>
    <property type="match status" value="1"/>
</dbReference>
<comment type="similarity">
    <text evidence="2">Belongs to the bacterial solute-binding protein 5 family.</text>
</comment>
<evidence type="ECO:0000256" key="1">
    <source>
        <dbReference type="ARBA" id="ARBA00004196"/>
    </source>
</evidence>
<evidence type="ECO:0000313" key="7">
    <source>
        <dbReference type="EMBL" id="CVK21041.1"/>
    </source>
</evidence>
<dbReference type="Proteomes" id="UP000245702">
    <property type="component" value="Unassembled WGS sequence"/>
</dbReference>
<dbReference type="EMBL" id="FCOW01000027">
    <property type="protein sequence ID" value="CVK21041.1"/>
    <property type="molecule type" value="Genomic_DNA"/>
</dbReference>
<proteinExistence type="inferred from homology"/>
<evidence type="ECO:0000313" key="8">
    <source>
        <dbReference type="Proteomes" id="UP000245702"/>
    </source>
</evidence>
<feature type="domain" description="Solute-binding protein family 5" evidence="6">
    <location>
        <begin position="77"/>
        <end position="428"/>
    </location>
</feature>
<evidence type="ECO:0000256" key="5">
    <source>
        <dbReference type="SAM" id="SignalP"/>
    </source>
</evidence>
<keyword evidence="8" id="KW-1185">Reference proteome</keyword>
<feature type="chain" id="PRO_5047047043" evidence="5">
    <location>
        <begin position="25"/>
        <end position="511"/>
    </location>
</feature>
<dbReference type="Gene3D" id="3.10.105.10">
    <property type="entry name" value="Dipeptide-binding Protein, Domain 3"/>
    <property type="match status" value="1"/>
</dbReference>
<evidence type="ECO:0000256" key="2">
    <source>
        <dbReference type="ARBA" id="ARBA00005695"/>
    </source>
</evidence>
<dbReference type="InterPro" id="IPR000914">
    <property type="entry name" value="SBP_5_dom"/>
</dbReference>
<reference evidence="7 8" key="1">
    <citation type="submission" date="2016-01" db="EMBL/GenBank/DDBJ databases">
        <authorList>
            <person name="Brown R."/>
        </authorList>
    </citation>
    <scope>NUCLEOTIDE SEQUENCE [LARGE SCALE GENOMIC DNA]</scope>
    <source>
        <strain evidence="7">Sporomusa sphaeroides DSM 2875</strain>
    </source>
</reference>
<gene>
    <name evidence="7" type="primary">appA_4</name>
    <name evidence="7" type="ORF">SSPH_03718</name>
</gene>
<dbReference type="PANTHER" id="PTHR30290:SF10">
    <property type="entry name" value="PERIPLASMIC OLIGOPEPTIDE-BINDING PROTEIN-RELATED"/>
    <property type="match status" value="1"/>
</dbReference>
<keyword evidence="4 5" id="KW-0732">Signal</keyword>
<protein>
    <submittedName>
        <fullName evidence="7">Oligopeptide-binding protein AppA</fullName>
    </submittedName>
</protein>
<evidence type="ECO:0000256" key="4">
    <source>
        <dbReference type="ARBA" id="ARBA00022729"/>
    </source>
</evidence>
<dbReference type="Gene3D" id="3.40.190.10">
    <property type="entry name" value="Periplasmic binding protein-like II"/>
    <property type="match status" value="1"/>
</dbReference>
<evidence type="ECO:0000256" key="3">
    <source>
        <dbReference type="ARBA" id="ARBA00022448"/>
    </source>
</evidence>